<proteinExistence type="predicted"/>
<dbReference type="Gene3D" id="1.10.565.10">
    <property type="entry name" value="Retinoid X Receptor"/>
    <property type="match status" value="1"/>
</dbReference>
<dbReference type="OrthoDB" id="5833454at2759"/>
<accession>A0A0D8X746</accession>
<keyword evidence="1" id="KW-0805">Transcription regulation</keyword>
<dbReference type="AlphaFoldDB" id="A0A0D8X746"/>
<organism evidence="5 6">
    <name type="scientific">Dictyocaulus viviparus</name>
    <name type="common">Bovine lungworm</name>
    <dbReference type="NCBI Taxonomy" id="29172"/>
    <lineage>
        <taxon>Eukaryota</taxon>
        <taxon>Metazoa</taxon>
        <taxon>Ecdysozoa</taxon>
        <taxon>Nematoda</taxon>
        <taxon>Chromadorea</taxon>
        <taxon>Rhabditida</taxon>
        <taxon>Rhabditina</taxon>
        <taxon>Rhabditomorpha</taxon>
        <taxon>Strongyloidea</taxon>
        <taxon>Metastrongylidae</taxon>
        <taxon>Dictyocaulus</taxon>
    </lineage>
</organism>
<keyword evidence="3 5" id="KW-0675">Receptor</keyword>
<dbReference type="Proteomes" id="UP000053766">
    <property type="component" value="Unassembled WGS sequence"/>
</dbReference>
<dbReference type="STRING" id="29172.A0A0D8X746"/>
<dbReference type="Pfam" id="PF00104">
    <property type="entry name" value="Hormone_recep"/>
    <property type="match status" value="1"/>
</dbReference>
<dbReference type="EMBL" id="KN717308">
    <property type="protein sequence ID" value="KJH40360.1"/>
    <property type="molecule type" value="Genomic_DNA"/>
</dbReference>
<reference evidence="6" key="2">
    <citation type="journal article" date="2016" name="Sci. Rep.">
        <title>Dictyocaulus viviparus genome, variome and transcriptome elucidate lungworm biology and support future intervention.</title>
        <authorList>
            <person name="McNulty S.N."/>
            <person name="Strube C."/>
            <person name="Rosa B.A."/>
            <person name="Martin J.C."/>
            <person name="Tyagi R."/>
            <person name="Choi Y.J."/>
            <person name="Wang Q."/>
            <person name="Hallsworth Pepin K."/>
            <person name="Zhang X."/>
            <person name="Ozersky P."/>
            <person name="Wilson R.K."/>
            <person name="Sternberg P.W."/>
            <person name="Gasser R.B."/>
            <person name="Mitreva M."/>
        </authorList>
    </citation>
    <scope>NUCLEOTIDE SEQUENCE [LARGE SCALE GENOMIC DNA]</scope>
    <source>
        <strain evidence="6">HannoverDv2000</strain>
    </source>
</reference>
<dbReference type="InterPro" id="IPR035500">
    <property type="entry name" value="NHR-like_dom_sf"/>
</dbReference>
<evidence type="ECO:0000259" key="4">
    <source>
        <dbReference type="Pfam" id="PF00104"/>
    </source>
</evidence>
<evidence type="ECO:0000313" key="6">
    <source>
        <dbReference type="Proteomes" id="UP000053766"/>
    </source>
</evidence>
<keyword evidence="2" id="KW-0804">Transcription</keyword>
<protein>
    <submittedName>
        <fullName evidence="5">Ligand-binding domain of nuclear hormone receptor</fullName>
    </submittedName>
</protein>
<dbReference type="SUPFAM" id="SSF48508">
    <property type="entry name" value="Nuclear receptor ligand-binding domain"/>
    <property type="match status" value="1"/>
</dbReference>
<name>A0A0D8X746_DICVI</name>
<evidence type="ECO:0000256" key="1">
    <source>
        <dbReference type="ARBA" id="ARBA00023015"/>
    </source>
</evidence>
<gene>
    <name evidence="5" type="ORF">DICVIV_13695</name>
</gene>
<reference evidence="5 6" key="1">
    <citation type="submission" date="2013-11" db="EMBL/GenBank/DDBJ databases">
        <title>Draft genome of the bovine lungworm Dictyocaulus viviparus.</title>
        <authorList>
            <person name="Mitreva M."/>
        </authorList>
    </citation>
    <scope>NUCLEOTIDE SEQUENCE [LARGE SCALE GENOMIC DNA]</scope>
    <source>
        <strain evidence="5 6">HannoverDv2000</strain>
    </source>
</reference>
<dbReference type="InterPro" id="IPR000536">
    <property type="entry name" value="Nucl_hrmn_rcpt_lig-bd"/>
</dbReference>
<feature type="domain" description="NR LBD" evidence="4">
    <location>
        <begin position="57"/>
        <end position="204"/>
    </location>
</feature>
<evidence type="ECO:0000256" key="3">
    <source>
        <dbReference type="ARBA" id="ARBA00023170"/>
    </source>
</evidence>
<keyword evidence="6" id="KW-1185">Reference proteome</keyword>
<sequence length="239" mass="26791">MADMEEAVNNNDRVDLHETVNYSPTFTYRDLLLVLVNALLHNDTSNDNFKPIAYCPEQIALLRASYILLTLLELGRRSNTAASHHWFESYSSTTPNILIFLTSNTSETLLKWTERHLKPLQLSLEELVLLKTLTECLNYDEFMIASYAGGLSTDDVSAVEALRDCVHSALYCYCVSKNEQTKAAARLSKILLTLPQLCSNQCHEQQLIAARGPTSFTWKCGYIRTKKLISESSGSTGDG</sequence>
<evidence type="ECO:0000313" key="5">
    <source>
        <dbReference type="EMBL" id="KJH40360.1"/>
    </source>
</evidence>
<evidence type="ECO:0000256" key="2">
    <source>
        <dbReference type="ARBA" id="ARBA00023163"/>
    </source>
</evidence>